<comment type="caution">
    <text evidence="6">The sequence shown here is derived from an EMBL/GenBank/DDBJ whole genome shotgun (WGS) entry which is preliminary data.</text>
</comment>
<dbReference type="RefSeq" id="WP_126556166.1">
    <property type="nucleotide sequence ID" value="NZ_BIFS01000002.1"/>
</dbReference>
<dbReference type="AlphaFoldDB" id="A0A402AUM7"/>
<dbReference type="InterPro" id="IPR006127">
    <property type="entry name" value="ZnuA-like"/>
</dbReference>
<dbReference type="GO" id="GO:0046872">
    <property type="term" value="F:metal ion binding"/>
    <property type="evidence" value="ECO:0007669"/>
    <property type="project" value="UniProtKB-KW"/>
</dbReference>
<sequence length="306" mass="33345">MSKRHTRLTGFILAFIALFLLSACGNISISNGTGQSSDSTIPVVAAENFYGDMISQIGGKHVSVTSILSDPNVDPHTYESNVNQVKAVAKARLVIANGGGYDDWMDKLLASTPDSTRKVIKGFDVAKVKLPDNEHVWYSPENARTIAATIASNLKAIDASHASEYDKNLQNFQNEVGKIDQKLAAIKSRYAQTPVGLTETIFLYQTGPMNLNVLTPQDFQKAMAEGNDPPANTVVTAENQINNRQIKVLIYNKQTQSAITSKLQSDANAQNIPVVPVTETMPANKTYQSWMLGQLAMLEQALSQNK</sequence>
<name>A0A402AUM7_9CHLR</name>
<keyword evidence="3" id="KW-0479">Metal-binding</keyword>
<feature type="coiled-coil region" evidence="5">
    <location>
        <begin position="162"/>
        <end position="189"/>
    </location>
</feature>
<evidence type="ECO:0000313" key="6">
    <source>
        <dbReference type="EMBL" id="GCE22821.1"/>
    </source>
</evidence>
<organism evidence="6 7">
    <name type="scientific">Dictyobacter kobayashii</name>
    <dbReference type="NCBI Taxonomy" id="2014872"/>
    <lineage>
        <taxon>Bacteria</taxon>
        <taxon>Bacillati</taxon>
        <taxon>Chloroflexota</taxon>
        <taxon>Ktedonobacteria</taxon>
        <taxon>Ktedonobacterales</taxon>
        <taxon>Dictyobacteraceae</taxon>
        <taxon>Dictyobacter</taxon>
    </lineage>
</organism>
<dbReference type="GO" id="GO:0030313">
    <property type="term" value="C:cell envelope"/>
    <property type="evidence" value="ECO:0007669"/>
    <property type="project" value="UniProtKB-SubCell"/>
</dbReference>
<dbReference type="Pfam" id="PF01297">
    <property type="entry name" value="ZnuA"/>
    <property type="match status" value="1"/>
</dbReference>
<reference evidence="7" key="1">
    <citation type="submission" date="2018-12" db="EMBL/GenBank/DDBJ databases">
        <title>Tengunoibacter tsumagoiensis gen. nov., sp. nov., Dictyobacter kobayashii sp. nov., D. alpinus sp. nov., and D. joshuensis sp. nov. and description of Dictyobacteraceae fam. nov. within the order Ktedonobacterales isolated from Tengu-no-mugimeshi.</title>
        <authorList>
            <person name="Wang C.M."/>
            <person name="Zheng Y."/>
            <person name="Sakai Y."/>
            <person name="Toyoda A."/>
            <person name="Minakuchi Y."/>
            <person name="Abe K."/>
            <person name="Yokota A."/>
            <person name="Yabe S."/>
        </authorList>
    </citation>
    <scope>NUCLEOTIDE SEQUENCE [LARGE SCALE GENOMIC DNA]</scope>
    <source>
        <strain evidence="7">Uno11</strain>
    </source>
</reference>
<dbReference type="GO" id="GO:0030001">
    <property type="term" value="P:metal ion transport"/>
    <property type="evidence" value="ECO:0007669"/>
    <property type="project" value="InterPro"/>
</dbReference>
<evidence type="ECO:0000256" key="3">
    <source>
        <dbReference type="ARBA" id="ARBA00022723"/>
    </source>
</evidence>
<evidence type="ECO:0000256" key="5">
    <source>
        <dbReference type="SAM" id="Coils"/>
    </source>
</evidence>
<dbReference type="SUPFAM" id="SSF53807">
    <property type="entry name" value="Helical backbone' metal receptor"/>
    <property type="match status" value="1"/>
</dbReference>
<gene>
    <name evidence="6" type="ORF">KDK_66210</name>
</gene>
<accession>A0A402AUM7</accession>
<keyword evidence="5" id="KW-0175">Coiled coil</keyword>
<dbReference type="Gene3D" id="3.40.50.1980">
    <property type="entry name" value="Nitrogenase molybdenum iron protein domain"/>
    <property type="match status" value="2"/>
</dbReference>
<dbReference type="EMBL" id="BIFS01000002">
    <property type="protein sequence ID" value="GCE22821.1"/>
    <property type="molecule type" value="Genomic_DNA"/>
</dbReference>
<dbReference type="PROSITE" id="PS51257">
    <property type="entry name" value="PROKAR_LIPOPROTEIN"/>
    <property type="match status" value="1"/>
</dbReference>
<keyword evidence="2" id="KW-0813">Transport</keyword>
<dbReference type="InterPro" id="IPR050492">
    <property type="entry name" value="Bact_metal-bind_prot9"/>
</dbReference>
<evidence type="ECO:0000256" key="2">
    <source>
        <dbReference type="ARBA" id="ARBA00022448"/>
    </source>
</evidence>
<dbReference type="PANTHER" id="PTHR42953">
    <property type="entry name" value="HIGH-AFFINITY ZINC UPTAKE SYSTEM PROTEIN ZNUA-RELATED"/>
    <property type="match status" value="1"/>
</dbReference>
<proteinExistence type="predicted"/>
<comment type="subcellular location">
    <subcellularLocation>
        <location evidence="1">Cell envelope</location>
    </subcellularLocation>
</comment>
<dbReference type="PANTHER" id="PTHR42953:SF1">
    <property type="entry name" value="METAL-BINDING PROTEIN HI_0362-RELATED"/>
    <property type="match status" value="1"/>
</dbReference>
<evidence type="ECO:0000313" key="7">
    <source>
        <dbReference type="Proteomes" id="UP000287188"/>
    </source>
</evidence>
<keyword evidence="7" id="KW-1185">Reference proteome</keyword>
<protein>
    <submittedName>
        <fullName evidence="6">ABC transporter substrate-binding protein</fullName>
    </submittedName>
</protein>
<dbReference type="OrthoDB" id="9810636at2"/>
<evidence type="ECO:0000256" key="1">
    <source>
        <dbReference type="ARBA" id="ARBA00004196"/>
    </source>
</evidence>
<dbReference type="Proteomes" id="UP000287188">
    <property type="component" value="Unassembled WGS sequence"/>
</dbReference>
<keyword evidence="4" id="KW-0732">Signal</keyword>
<evidence type="ECO:0000256" key="4">
    <source>
        <dbReference type="ARBA" id="ARBA00022729"/>
    </source>
</evidence>